<name>A0A0D3HCL6_9ORYZ</name>
<accession>A0A0D3HCL6</accession>
<evidence type="ECO:0000313" key="2">
    <source>
        <dbReference type="EnsemblPlants" id="OBART10G06840.1"/>
    </source>
</evidence>
<dbReference type="HOGENOM" id="CLU_2336955_0_0_1"/>
<dbReference type="InterPro" id="IPR056875">
    <property type="entry name" value="MCM8/REC_WHD"/>
</dbReference>
<evidence type="ECO:0000313" key="3">
    <source>
        <dbReference type="Proteomes" id="UP000026960"/>
    </source>
</evidence>
<dbReference type="STRING" id="65489.A0A0D3HCL6"/>
<dbReference type="Proteomes" id="UP000026960">
    <property type="component" value="Chromosome 10"/>
</dbReference>
<dbReference type="Gramene" id="OBART10G06840.1">
    <property type="protein sequence ID" value="OBART10G06840.1"/>
    <property type="gene ID" value="OBART10G06840"/>
</dbReference>
<dbReference type="PaxDb" id="65489-OBART10G06840.1"/>
<dbReference type="EnsemblPlants" id="OBART10G06840.1">
    <property type="protein sequence ID" value="OBART10G06840.1"/>
    <property type="gene ID" value="OBART10G06840"/>
</dbReference>
<organism evidence="2">
    <name type="scientific">Oryza barthii</name>
    <dbReference type="NCBI Taxonomy" id="65489"/>
    <lineage>
        <taxon>Eukaryota</taxon>
        <taxon>Viridiplantae</taxon>
        <taxon>Streptophyta</taxon>
        <taxon>Embryophyta</taxon>
        <taxon>Tracheophyta</taxon>
        <taxon>Spermatophyta</taxon>
        <taxon>Magnoliopsida</taxon>
        <taxon>Liliopsida</taxon>
        <taxon>Poales</taxon>
        <taxon>Poaceae</taxon>
        <taxon>BOP clade</taxon>
        <taxon>Oryzoideae</taxon>
        <taxon>Oryzeae</taxon>
        <taxon>Oryzinae</taxon>
        <taxon>Oryza</taxon>
    </lineage>
</organism>
<reference evidence="2" key="1">
    <citation type="journal article" date="2009" name="Rice">
        <title>De Novo Next Generation Sequencing of Plant Genomes.</title>
        <authorList>
            <person name="Rounsley S."/>
            <person name="Marri P.R."/>
            <person name="Yu Y."/>
            <person name="He R."/>
            <person name="Sisneros N."/>
            <person name="Goicoechea J.L."/>
            <person name="Lee S.J."/>
            <person name="Angelova A."/>
            <person name="Kudrna D."/>
            <person name="Luo M."/>
            <person name="Affourtit J."/>
            <person name="Desany B."/>
            <person name="Knight J."/>
            <person name="Niazi F."/>
            <person name="Egholm M."/>
            <person name="Wing R.A."/>
        </authorList>
    </citation>
    <scope>NUCLEOTIDE SEQUENCE [LARGE SCALE GENOMIC DNA]</scope>
    <source>
        <strain evidence="2">cv. IRGC 105608</strain>
    </source>
</reference>
<dbReference type="eggNOG" id="KOG0480">
    <property type="taxonomic scope" value="Eukaryota"/>
</dbReference>
<reference evidence="2" key="2">
    <citation type="submission" date="2015-03" db="UniProtKB">
        <authorList>
            <consortium name="EnsemblPlants"/>
        </authorList>
    </citation>
    <scope>IDENTIFICATION</scope>
</reference>
<protein>
    <recommendedName>
        <fullName evidence="1">MCM8/REC winged helix domain-containing protein</fullName>
    </recommendedName>
</protein>
<dbReference type="Pfam" id="PF25051">
    <property type="entry name" value="WHD_MCM8"/>
    <property type="match status" value="1"/>
</dbReference>
<dbReference type="AlphaFoldDB" id="A0A0D3HCL6"/>
<sequence>MALACRGQSPATLARRETLAAGNSYLHTAPPMATHIANDGGTGESKFILLGVIDIMTESLYDKCVDEHGVVDFARSGGMSNQKQSKKFLRALNEQCDL</sequence>
<proteinExistence type="predicted"/>
<feature type="domain" description="MCM8/REC winged helix" evidence="1">
    <location>
        <begin position="72"/>
        <end position="97"/>
    </location>
</feature>
<evidence type="ECO:0000259" key="1">
    <source>
        <dbReference type="Pfam" id="PF25051"/>
    </source>
</evidence>
<keyword evidence="3" id="KW-1185">Reference proteome</keyword>